<gene>
    <name evidence="1" type="ORF">CHH67_16185</name>
</gene>
<evidence type="ECO:0000313" key="2">
    <source>
        <dbReference type="Proteomes" id="UP000215596"/>
    </source>
</evidence>
<comment type="caution">
    <text evidence="1">The sequence shown here is derived from an EMBL/GenBank/DDBJ whole genome shotgun (WGS) entry which is preliminary data.</text>
</comment>
<dbReference type="RefSeq" id="WP_095266242.1">
    <property type="nucleotide sequence ID" value="NZ_NPBY01000047.1"/>
</dbReference>
<organism evidence="1 2">
    <name type="scientific">Paenibacillus campinasensis</name>
    <dbReference type="NCBI Taxonomy" id="66347"/>
    <lineage>
        <taxon>Bacteria</taxon>
        <taxon>Bacillati</taxon>
        <taxon>Bacillota</taxon>
        <taxon>Bacilli</taxon>
        <taxon>Bacillales</taxon>
        <taxon>Paenibacillaceae</taxon>
        <taxon>Paenibacillus</taxon>
    </lineage>
</organism>
<proteinExistence type="predicted"/>
<evidence type="ECO:0000313" key="1">
    <source>
        <dbReference type="EMBL" id="PAD75157.1"/>
    </source>
</evidence>
<sequence length="85" mass="9122">MGVYESDCAFPTEKVEDGATLSRIFGLFRLSSGQERQYNEKAGPSACTDEVDEAGIFISVIYAALASEYDIDVGLLGITCEKGTT</sequence>
<name>A0A268EPV8_9BACL</name>
<reference evidence="1 2" key="1">
    <citation type="submission" date="2017-07" db="EMBL/GenBank/DDBJ databases">
        <title>Isolation and whole genome analysis of endospore-forming bacteria from heroin.</title>
        <authorList>
            <person name="Kalinowski J."/>
            <person name="Ahrens B."/>
            <person name="Al-Dilaimi A."/>
            <person name="Winkler A."/>
            <person name="Wibberg D."/>
            <person name="Schleenbecker U."/>
            <person name="Ruckert C."/>
            <person name="Wolfel R."/>
            <person name="Grass G."/>
        </authorList>
    </citation>
    <scope>NUCLEOTIDE SEQUENCE [LARGE SCALE GENOMIC DNA]</scope>
    <source>
        <strain evidence="1 2">7537-G1</strain>
    </source>
</reference>
<dbReference type="EMBL" id="NPBY01000047">
    <property type="protein sequence ID" value="PAD75157.1"/>
    <property type="molecule type" value="Genomic_DNA"/>
</dbReference>
<protein>
    <submittedName>
        <fullName evidence="1">Uncharacterized protein</fullName>
    </submittedName>
</protein>
<accession>A0A268EPV8</accession>
<dbReference type="AlphaFoldDB" id="A0A268EPV8"/>
<dbReference type="Proteomes" id="UP000215596">
    <property type="component" value="Unassembled WGS sequence"/>
</dbReference>